<dbReference type="Proteomes" id="UP000325315">
    <property type="component" value="Unassembled WGS sequence"/>
</dbReference>
<comment type="caution">
    <text evidence="2">The sequence shown here is derived from an EMBL/GenBank/DDBJ whole genome shotgun (WGS) entry which is preliminary data.</text>
</comment>
<gene>
    <name evidence="2" type="ORF">EPI10_000687</name>
</gene>
<reference evidence="3" key="1">
    <citation type="journal article" date="2019" name="Plant Biotechnol. J.">
        <title>Genome sequencing of the Australian wild diploid species Gossypium australe highlights disease resistance and delayed gland morphogenesis.</title>
        <authorList>
            <person name="Cai Y."/>
            <person name="Cai X."/>
            <person name="Wang Q."/>
            <person name="Wang P."/>
            <person name="Zhang Y."/>
            <person name="Cai C."/>
            <person name="Xu Y."/>
            <person name="Wang K."/>
            <person name="Zhou Z."/>
            <person name="Wang C."/>
            <person name="Geng S."/>
            <person name="Li B."/>
            <person name="Dong Q."/>
            <person name="Hou Y."/>
            <person name="Wang H."/>
            <person name="Ai P."/>
            <person name="Liu Z."/>
            <person name="Yi F."/>
            <person name="Sun M."/>
            <person name="An G."/>
            <person name="Cheng J."/>
            <person name="Zhang Y."/>
            <person name="Shi Q."/>
            <person name="Xie Y."/>
            <person name="Shi X."/>
            <person name="Chang Y."/>
            <person name="Huang F."/>
            <person name="Chen Y."/>
            <person name="Hong S."/>
            <person name="Mi L."/>
            <person name="Sun Q."/>
            <person name="Zhang L."/>
            <person name="Zhou B."/>
            <person name="Peng R."/>
            <person name="Zhang X."/>
            <person name="Liu F."/>
        </authorList>
    </citation>
    <scope>NUCLEOTIDE SEQUENCE [LARGE SCALE GENOMIC DNA]</scope>
    <source>
        <strain evidence="3">cv. PA1801</strain>
    </source>
</reference>
<dbReference type="Gene3D" id="1.10.340.70">
    <property type="match status" value="1"/>
</dbReference>
<proteinExistence type="predicted"/>
<name>A0A5B6V8N0_9ROSI</name>
<feature type="domain" description="Integrase zinc-binding" evidence="1">
    <location>
        <begin position="41"/>
        <end position="87"/>
    </location>
</feature>
<dbReference type="OrthoDB" id="1001078at2759"/>
<evidence type="ECO:0000313" key="3">
    <source>
        <dbReference type="Proteomes" id="UP000325315"/>
    </source>
</evidence>
<dbReference type="PANTHER" id="PTHR48475:SF2">
    <property type="entry name" value="RIBONUCLEASE H"/>
    <property type="match status" value="1"/>
</dbReference>
<sequence length="88" mass="10157">MSTISIKGSSPSCNIKLQEGVLYKKGYFQPLLQCFAPLEAKYVIREIHEGICGDHLGEKLLAQKVLRQRYYWPIVQKETYHMIHTCDA</sequence>
<dbReference type="InterPro" id="IPR041588">
    <property type="entry name" value="Integrase_H2C2"/>
</dbReference>
<dbReference type="PANTHER" id="PTHR48475">
    <property type="entry name" value="RIBONUCLEASE H"/>
    <property type="match status" value="1"/>
</dbReference>
<organism evidence="2 3">
    <name type="scientific">Gossypium australe</name>
    <dbReference type="NCBI Taxonomy" id="47621"/>
    <lineage>
        <taxon>Eukaryota</taxon>
        <taxon>Viridiplantae</taxon>
        <taxon>Streptophyta</taxon>
        <taxon>Embryophyta</taxon>
        <taxon>Tracheophyta</taxon>
        <taxon>Spermatophyta</taxon>
        <taxon>Magnoliopsida</taxon>
        <taxon>eudicotyledons</taxon>
        <taxon>Gunneridae</taxon>
        <taxon>Pentapetalae</taxon>
        <taxon>rosids</taxon>
        <taxon>malvids</taxon>
        <taxon>Malvales</taxon>
        <taxon>Malvaceae</taxon>
        <taxon>Malvoideae</taxon>
        <taxon>Gossypium</taxon>
    </lineage>
</organism>
<evidence type="ECO:0000313" key="2">
    <source>
        <dbReference type="EMBL" id="KAA3465532.1"/>
    </source>
</evidence>
<evidence type="ECO:0000259" key="1">
    <source>
        <dbReference type="Pfam" id="PF17921"/>
    </source>
</evidence>
<dbReference type="Pfam" id="PF17921">
    <property type="entry name" value="Integrase_H2C2"/>
    <property type="match status" value="1"/>
</dbReference>
<dbReference type="AlphaFoldDB" id="A0A5B6V8N0"/>
<accession>A0A5B6V8N0</accession>
<keyword evidence="3" id="KW-1185">Reference proteome</keyword>
<dbReference type="EMBL" id="SMMG02000007">
    <property type="protein sequence ID" value="KAA3465532.1"/>
    <property type="molecule type" value="Genomic_DNA"/>
</dbReference>
<protein>
    <submittedName>
        <fullName evidence="2">RVT_3 domain-containing protein</fullName>
    </submittedName>
</protein>